<keyword evidence="4" id="KW-1185">Reference proteome</keyword>
<feature type="signal peptide" evidence="2">
    <location>
        <begin position="1"/>
        <end position="16"/>
    </location>
</feature>
<evidence type="ECO:0000256" key="1">
    <source>
        <dbReference type="SAM" id="MobiDB-lite"/>
    </source>
</evidence>
<name>A0A087FYZ4_ARAAL</name>
<accession>A0A087FYZ4</accession>
<evidence type="ECO:0000313" key="3">
    <source>
        <dbReference type="EMBL" id="KFK22846.1"/>
    </source>
</evidence>
<reference evidence="4" key="1">
    <citation type="journal article" date="2015" name="Nat. Plants">
        <title>Genome expansion of Arabis alpina linked with retrotransposition and reduced symmetric DNA methylation.</title>
        <authorList>
            <person name="Willing E.M."/>
            <person name="Rawat V."/>
            <person name="Mandakova T."/>
            <person name="Maumus F."/>
            <person name="James G.V."/>
            <person name="Nordstroem K.J."/>
            <person name="Becker C."/>
            <person name="Warthmann N."/>
            <person name="Chica C."/>
            <person name="Szarzynska B."/>
            <person name="Zytnicki M."/>
            <person name="Albani M.C."/>
            <person name="Kiefer C."/>
            <person name="Bergonzi S."/>
            <person name="Castaings L."/>
            <person name="Mateos J.L."/>
            <person name="Berns M.C."/>
            <person name="Bujdoso N."/>
            <person name="Piofczyk T."/>
            <person name="de Lorenzo L."/>
            <person name="Barrero-Sicilia C."/>
            <person name="Mateos I."/>
            <person name="Piednoel M."/>
            <person name="Hagmann J."/>
            <person name="Chen-Min-Tao R."/>
            <person name="Iglesias-Fernandez R."/>
            <person name="Schuster S.C."/>
            <person name="Alonso-Blanco C."/>
            <person name="Roudier F."/>
            <person name="Carbonero P."/>
            <person name="Paz-Ares J."/>
            <person name="Davis S.J."/>
            <person name="Pecinka A."/>
            <person name="Quesneville H."/>
            <person name="Colot V."/>
            <person name="Lysak M.A."/>
            <person name="Weigel D."/>
            <person name="Coupland G."/>
            <person name="Schneeberger K."/>
        </authorList>
    </citation>
    <scope>NUCLEOTIDE SEQUENCE [LARGE SCALE GENOMIC DNA]</scope>
    <source>
        <strain evidence="4">cv. Pajares</strain>
    </source>
</reference>
<feature type="chain" id="PRO_5001821489" evidence="2">
    <location>
        <begin position="17"/>
        <end position="127"/>
    </location>
</feature>
<dbReference type="EMBL" id="KL984856">
    <property type="protein sequence ID" value="KFK22846.1"/>
    <property type="molecule type" value="Genomic_DNA"/>
</dbReference>
<feature type="non-terminal residue" evidence="3">
    <location>
        <position position="1"/>
    </location>
</feature>
<protein>
    <submittedName>
        <fullName evidence="3">Uncharacterized protein</fullName>
    </submittedName>
</protein>
<sequence length="127" mass="13508">WLLGSSFKCFAVTVHCLFTPLSRRWGVTSRKRIFEENVQVGLVGWAQKVKNKRELKAAASNGNERSSQAGPGPDSGSGSGSGPSLASGPRPGAGAGFAGIQLSRLRNNAAGIHKMRLLLITTNEFRD</sequence>
<evidence type="ECO:0000256" key="2">
    <source>
        <dbReference type="SAM" id="SignalP"/>
    </source>
</evidence>
<proteinExistence type="predicted"/>
<organism evidence="3 4">
    <name type="scientific">Arabis alpina</name>
    <name type="common">Alpine rock-cress</name>
    <dbReference type="NCBI Taxonomy" id="50452"/>
    <lineage>
        <taxon>Eukaryota</taxon>
        <taxon>Viridiplantae</taxon>
        <taxon>Streptophyta</taxon>
        <taxon>Embryophyta</taxon>
        <taxon>Tracheophyta</taxon>
        <taxon>Spermatophyta</taxon>
        <taxon>Magnoliopsida</taxon>
        <taxon>eudicotyledons</taxon>
        <taxon>Gunneridae</taxon>
        <taxon>Pentapetalae</taxon>
        <taxon>rosids</taxon>
        <taxon>malvids</taxon>
        <taxon>Brassicales</taxon>
        <taxon>Brassicaceae</taxon>
        <taxon>Arabideae</taxon>
        <taxon>Arabis</taxon>
    </lineage>
</organism>
<keyword evidence="2" id="KW-0732">Signal</keyword>
<dbReference type="Proteomes" id="UP000029120">
    <property type="component" value="Unassembled WGS sequence"/>
</dbReference>
<dbReference type="Gramene" id="KFK22846">
    <property type="protein sequence ID" value="KFK22846"/>
    <property type="gene ID" value="AALP_AAs52895U000100"/>
</dbReference>
<dbReference type="AlphaFoldDB" id="A0A087FYZ4"/>
<gene>
    <name evidence="3" type="ORF">AALP_AAs52895U000100</name>
</gene>
<feature type="region of interest" description="Disordered" evidence="1">
    <location>
        <begin position="54"/>
        <end position="92"/>
    </location>
</feature>
<evidence type="ECO:0000313" key="4">
    <source>
        <dbReference type="Proteomes" id="UP000029120"/>
    </source>
</evidence>